<evidence type="ECO:0000259" key="1">
    <source>
        <dbReference type="Pfam" id="PF21882"/>
    </source>
</evidence>
<dbReference type="Gene3D" id="2.60.40.3940">
    <property type="match status" value="1"/>
</dbReference>
<protein>
    <recommendedName>
        <fullName evidence="1">Putative tail fiber protein gp53-like C-terminal domain-containing protein</fullName>
    </recommendedName>
</protein>
<evidence type="ECO:0000313" key="2">
    <source>
        <dbReference type="EMBL" id="AOJ06391.1"/>
    </source>
</evidence>
<organism evidence="2 3">
    <name type="scientific">Burkholderia mayonis</name>
    <dbReference type="NCBI Taxonomy" id="1385591"/>
    <lineage>
        <taxon>Bacteria</taxon>
        <taxon>Pseudomonadati</taxon>
        <taxon>Pseudomonadota</taxon>
        <taxon>Betaproteobacteria</taxon>
        <taxon>Burkholderiales</taxon>
        <taxon>Burkholderiaceae</taxon>
        <taxon>Burkholderia</taxon>
        <taxon>pseudomallei group</taxon>
    </lineage>
</organism>
<dbReference type="InterPro" id="IPR054075">
    <property type="entry name" value="Gp53-like_C"/>
</dbReference>
<accession>A0A1B4FRY7</accession>
<sequence>MSDPVEGGPNGISNRQARQLGNRTLYLKQQVEQSQSGLSGHVAAADPHPQYATKIDLADRIAALVGQSPETLNTLRELADALGNDPSFATTVTNQLALKAPLKSPKLTDKPTAPTQPKFDASELLATTEFVQRALGSGSGTRTLNANDELTLGDVGGFVALAGTTPNVVKLPPLSSVRDGAALVVANVAVATHSIAPANGDRLAMLGIGPKASIALSAGDMLNVVKIAGDWVAFGGVQLGASAGFEALLASNGHQRLPTGWRIQHGRAVLPASGVSTSTLNVTFPRAFDTACFVVLCSPTGWSNSTEGCVPTFGVHDWAKGNFVAVGDTLGATTFNQTCAFNYIAIGA</sequence>
<name>A0A1B4FRY7_9BURK</name>
<dbReference type="Pfam" id="PF21882">
    <property type="entry name" value="Gp53-like_C"/>
    <property type="match status" value="1"/>
</dbReference>
<evidence type="ECO:0000313" key="3">
    <source>
        <dbReference type="Proteomes" id="UP000067711"/>
    </source>
</evidence>
<proteinExistence type="predicted"/>
<dbReference type="AlphaFoldDB" id="A0A1B4FRY7"/>
<reference evidence="2 3" key="1">
    <citation type="submission" date="2015-12" db="EMBL/GenBank/DDBJ databases">
        <title>Diversity of Burkholderia near neighbor genomes.</title>
        <authorList>
            <person name="Sahl J."/>
            <person name="Wagner D."/>
            <person name="Keim P."/>
        </authorList>
    </citation>
    <scope>NUCLEOTIDE SEQUENCE [LARGE SCALE GENOMIC DNA]</scope>
    <source>
        <strain evidence="2 3">BDU8</strain>
    </source>
</reference>
<gene>
    <name evidence="2" type="ORF">WS71_02915</name>
</gene>
<dbReference type="EMBL" id="CP013388">
    <property type="protein sequence ID" value="AOJ06391.1"/>
    <property type="molecule type" value="Genomic_DNA"/>
</dbReference>
<feature type="domain" description="Putative tail fiber protein gp53-like C-terminal" evidence="1">
    <location>
        <begin position="256"/>
        <end position="347"/>
    </location>
</feature>
<dbReference type="Proteomes" id="UP000067711">
    <property type="component" value="Chromosome 2"/>
</dbReference>